<dbReference type="Proteomes" id="UP000002729">
    <property type="component" value="Unassembled WGS sequence"/>
</dbReference>
<dbReference type="AlphaFoldDB" id="F0XYG3"/>
<feature type="domain" description="HSF-type DNA-binding" evidence="6">
    <location>
        <begin position="896"/>
        <end position="1001"/>
    </location>
</feature>
<evidence type="ECO:0000313" key="8">
    <source>
        <dbReference type="Proteomes" id="UP000002729"/>
    </source>
</evidence>
<accession>F0XYG3</accession>
<evidence type="ECO:0000313" key="7">
    <source>
        <dbReference type="EMBL" id="EGB12116.1"/>
    </source>
</evidence>
<sequence>MAKGKKSGAFLNQKKKAGSADFSNPKAKVGRKVKRRVGETDASFQTRQLSIGEQSIARQKKDGAKTSKRGLTCEEHLGQLGHHNDKARAAAAEGLADICAAHADEAWRLFGPLLDGAARLLGDAHRPCRRHALRLLQAGLVPAVARDAPGNAALDDAQASTRRAAVRAAAPLLAARLGAALSSFDGGCRADAAEALESFLVDHGDDDLRRAVAANLLGPLLTPLANAARVAPAPRDHEAGKSAYRPTLLRVVAALFLADAPARKRGRRFSFAPEDDVLDVDDVAEGDDAIPGHRGVVLLRDVRRARPGDWRRREAAAAATATVADGEAAARVEDAASARRELAGRVAELAADAVRRAEATGATTAAASLALEELEPLCCLARRRPDLFGATRELLAKAAPLRLGDRAASQLAQGVAERADAALLSCAVDAGLAGKAVGPALELLKKHQAGGRGVVRRLLLTGVSGDARRRLLAAAGVDGGRDPQLLADLAAAAARDLAPGVDRGDDAALAGWAGSLAALVGAGGAKDGRALRAVVDAVRRSPAHSAVPAAVARHLVGVVASPSSWPAAGALLYHLPLPLGDDVVDAAAAAAAATPAAARALLDALTARAARDEDGGAGACLARGAAALLERSAAALRDGDAAAAAFLAARDAAASVAEADAGPLVAALATMVDGALARPGGDDAAARRSRQARVEYLCVSLCRALPEASLDDALAARVAALALRRLAAAERSAGEGLGPAAAAAAGLLRDRPRVRARAYAAVDAAVAGAVGDATPLPKCAALALAYALRDASLRADGALAALARRAKDGLLRGGDLEVRDAALRVEALLAQLSVTVTGPCTTAIRSTVAFAIESGRLRSRGLSPNDKMSVELKRAPPRRRRSSTMEAAPDGDAQKRVAPFLTKLSNLVESCPPEVGGWTPDGLSFLVNDEAITHQVLPNFFSHTNFRSFCRQLSCCARPHGFRKTRRRKLSAANGQCGWSEFSHAFFVRNRRDLLCQIKRMEHLSTSSSNGEPAEEQPTKRPRLPSVDDEHAAALSLREMAAPADEARPSVGPVGGAAGFPGDGLAALTAAIASVPSPAGKATPSGLGRNSHNARPSFGDDARKSLPADVTIRPAAVPVTVNPPDTPADRRFSADIGRAWPATAPWSPDAVVHKPAAPPAAHFLAARVVSQAESEDDAPAAFPAPAPAPPKCEVLRLQQRVDTLEGLLKERDSFIQELFAKTHVVETPSVTPRQHQGPMDPFADPSAAAAQPPRAAAPYVPIAPRCVTEPGATHVAAV</sequence>
<organism evidence="8">
    <name type="scientific">Aureococcus anophagefferens</name>
    <name type="common">Harmful bloom alga</name>
    <dbReference type="NCBI Taxonomy" id="44056"/>
    <lineage>
        <taxon>Eukaryota</taxon>
        <taxon>Sar</taxon>
        <taxon>Stramenopiles</taxon>
        <taxon>Ochrophyta</taxon>
        <taxon>Pelagophyceae</taxon>
        <taxon>Pelagomonadales</taxon>
        <taxon>Pelagomonadaceae</taxon>
        <taxon>Aureococcus</taxon>
    </lineage>
</organism>
<dbReference type="GO" id="GO:0043565">
    <property type="term" value="F:sequence-specific DNA binding"/>
    <property type="evidence" value="ECO:0007669"/>
    <property type="project" value="InterPro"/>
</dbReference>
<dbReference type="RefSeq" id="XP_009033203.1">
    <property type="nucleotide sequence ID" value="XM_009034955.1"/>
</dbReference>
<feature type="region of interest" description="Disordered" evidence="5">
    <location>
        <begin position="861"/>
        <end position="892"/>
    </location>
</feature>
<dbReference type="InParanoid" id="F0XYG3"/>
<dbReference type="GO" id="GO:0005634">
    <property type="term" value="C:nucleus"/>
    <property type="evidence" value="ECO:0007669"/>
    <property type="project" value="UniProtKB-SubCell"/>
</dbReference>
<dbReference type="eggNOG" id="KOG2149">
    <property type="taxonomic scope" value="Eukaryota"/>
</dbReference>
<evidence type="ECO:0000259" key="6">
    <source>
        <dbReference type="SMART" id="SM00415"/>
    </source>
</evidence>
<dbReference type="InterPro" id="IPR036388">
    <property type="entry name" value="WH-like_DNA-bd_sf"/>
</dbReference>
<evidence type="ECO:0000256" key="1">
    <source>
        <dbReference type="ARBA" id="ARBA00004123"/>
    </source>
</evidence>
<dbReference type="SUPFAM" id="SSF46785">
    <property type="entry name" value="Winged helix' DNA-binding domain"/>
    <property type="match status" value="1"/>
</dbReference>
<protein>
    <recommendedName>
        <fullName evidence="6">HSF-type DNA-binding domain-containing protein</fullName>
    </recommendedName>
</protein>
<proteinExistence type="inferred from homology"/>
<name>F0XYG3_AURAN</name>
<comment type="similarity">
    <text evidence="4">Belongs to the HSF family.</text>
</comment>
<gene>
    <name evidence="7" type="ORF">AURANDRAFT_61446</name>
</gene>
<dbReference type="PANTHER" id="PTHR10015">
    <property type="entry name" value="HEAT SHOCK TRANSCRIPTION FACTOR"/>
    <property type="match status" value="1"/>
</dbReference>
<evidence type="ECO:0000256" key="2">
    <source>
        <dbReference type="ARBA" id="ARBA00023125"/>
    </source>
</evidence>
<dbReference type="EMBL" id="GL833121">
    <property type="protein sequence ID" value="EGB12116.1"/>
    <property type="molecule type" value="Genomic_DNA"/>
</dbReference>
<feature type="compositionally biased region" description="Low complexity" evidence="5">
    <location>
        <begin position="1241"/>
        <end position="1250"/>
    </location>
</feature>
<dbReference type="GeneID" id="20223474"/>
<comment type="subcellular location">
    <subcellularLocation>
        <location evidence="1">Nucleus</location>
    </subcellularLocation>
</comment>
<dbReference type="InterPro" id="IPR000232">
    <property type="entry name" value="HSF_DNA-bd"/>
</dbReference>
<dbReference type="SUPFAM" id="SSF48371">
    <property type="entry name" value="ARM repeat"/>
    <property type="match status" value="1"/>
</dbReference>
<dbReference type="PANTHER" id="PTHR10015:SF206">
    <property type="entry name" value="HSF-TYPE DNA-BINDING DOMAIN-CONTAINING PROTEIN"/>
    <property type="match status" value="1"/>
</dbReference>
<evidence type="ECO:0000256" key="3">
    <source>
        <dbReference type="ARBA" id="ARBA00023242"/>
    </source>
</evidence>
<feature type="region of interest" description="Disordered" evidence="5">
    <location>
        <begin position="1005"/>
        <end position="1029"/>
    </location>
</feature>
<dbReference type="OrthoDB" id="60854at2759"/>
<dbReference type="InterPro" id="IPR036390">
    <property type="entry name" value="WH_DNA-bd_sf"/>
</dbReference>
<dbReference type="InterPro" id="IPR016024">
    <property type="entry name" value="ARM-type_fold"/>
</dbReference>
<dbReference type="SMART" id="SM00415">
    <property type="entry name" value="HSF"/>
    <property type="match status" value="1"/>
</dbReference>
<feature type="region of interest" description="Disordered" evidence="5">
    <location>
        <begin position="1227"/>
        <end position="1250"/>
    </location>
</feature>
<dbReference type="eggNOG" id="KOG0627">
    <property type="taxonomic scope" value="Eukaryota"/>
</dbReference>
<feature type="region of interest" description="Disordered" evidence="5">
    <location>
        <begin position="1"/>
        <end position="41"/>
    </location>
</feature>
<dbReference type="Gene3D" id="1.10.10.10">
    <property type="entry name" value="Winged helix-like DNA-binding domain superfamily/Winged helix DNA-binding domain"/>
    <property type="match status" value="1"/>
</dbReference>
<keyword evidence="2" id="KW-0238">DNA-binding</keyword>
<dbReference type="Pfam" id="PF00447">
    <property type="entry name" value="HSF_DNA-bind"/>
    <property type="match status" value="1"/>
</dbReference>
<reference evidence="7 8" key="1">
    <citation type="journal article" date="2011" name="Proc. Natl. Acad. Sci. U.S.A.">
        <title>Niche of harmful alga Aureococcus anophagefferens revealed through ecogenomics.</title>
        <authorList>
            <person name="Gobler C.J."/>
            <person name="Berry D.L."/>
            <person name="Dyhrman S.T."/>
            <person name="Wilhelm S.W."/>
            <person name="Salamov A."/>
            <person name="Lobanov A.V."/>
            <person name="Zhang Y."/>
            <person name="Collier J.L."/>
            <person name="Wurch L.L."/>
            <person name="Kustka A.B."/>
            <person name="Dill B.D."/>
            <person name="Shah M."/>
            <person name="VerBerkmoes N.C."/>
            <person name="Kuo A."/>
            <person name="Terry A."/>
            <person name="Pangilinan J."/>
            <person name="Lindquist E.A."/>
            <person name="Lucas S."/>
            <person name="Paulsen I.T."/>
            <person name="Hattenrath-Lehmann T.K."/>
            <person name="Talmage S.C."/>
            <person name="Walker E.A."/>
            <person name="Koch F."/>
            <person name="Burson A.M."/>
            <person name="Marcoval M.A."/>
            <person name="Tang Y.Z."/>
            <person name="Lecleir G.R."/>
            <person name="Coyne K.J."/>
            <person name="Berg G.M."/>
            <person name="Bertrand E.M."/>
            <person name="Saito M.A."/>
            <person name="Gladyshev V.N."/>
            <person name="Grigoriev I.V."/>
        </authorList>
    </citation>
    <scope>NUCLEOTIDE SEQUENCE [LARGE SCALE GENOMIC DNA]</scope>
    <source>
        <strain evidence="8">CCMP 1984</strain>
    </source>
</reference>
<keyword evidence="8" id="KW-1185">Reference proteome</keyword>
<dbReference type="KEGG" id="aaf:AURANDRAFT_61446"/>
<evidence type="ECO:0000256" key="5">
    <source>
        <dbReference type="SAM" id="MobiDB-lite"/>
    </source>
</evidence>
<feature type="region of interest" description="Disordered" evidence="5">
    <location>
        <begin position="1077"/>
        <end position="1102"/>
    </location>
</feature>
<evidence type="ECO:0000256" key="4">
    <source>
        <dbReference type="RuleBase" id="RU004020"/>
    </source>
</evidence>
<dbReference type="GO" id="GO:0003700">
    <property type="term" value="F:DNA-binding transcription factor activity"/>
    <property type="evidence" value="ECO:0007669"/>
    <property type="project" value="InterPro"/>
</dbReference>
<keyword evidence="3" id="KW-0539">Nucleus</keyword>